<proteinExistence type="predicted"/>
<sequence length="68" mass="7190">MKKQPRIEEQPKETFLAPATNDPCLAAVDILDPGLSFLEGSRKPRKPGPPGARSSMLLGASLCVGGLM</sequence>
<gene>
    <name evidence="1" type="ORF">E2C01_087549</name>
</gene>
<keyword evidence="2" id="KW-1185">Reference proteome</keyword>
<evidence type="ECO:0000313" key="2">
    <source>
        <dbReference type="Proteomes" id="UP000324222"/>
    </source>
</evidence>
<dbReference type="Proteomes" id="UP000324222">
    <property type="component" value="Unassembled WGS sequence"/>
</dbReference>
<organism evidence="1 2">
    <name type="scientific">Portunus trituberculatus</name>
    <name type="common">Swimming crab</name>
    <name type="synonym">Neptunus trituberculatus</name>
    <dbReference type="NCBI Taxonomy" id="210409"/>
    <lineage>
        <taxon>Eukaryota</taxon>
        <taxon>Metazoa</taxon>
        <taxon>Ecdysozoa</taxon>
        <taxon>Arthropoda</taxon>
        <taxon>Crustacea</taxon>
        <taxon>Multicrustacea</taxon>
        <taxon>Malacostraca</taxon>
        <taxon>Eumalacostraca</taxon>
        <taxon>Eucarida</taxon>
        <taxon>Decapoda</taxon>
        <taxon>Pleocyemata</taxon>
        <taxon>Brachyura</taxon>
        <taxon>Eubrachyura</taxon>
        <taxon>Portunoidea</taxon>
        <taxon>Portunidae</taxon>
        <taxon>Portuninae</taxon>
        <taxon>Portunus</taxon>
    </lineage>
</organism>
<evidence type="ECO:0000313" key="1">
    <source>
        <dbReference type="EMBL" id="MPC92459.1"/>
    </source>
</evidence>
<dbReference type="AlphaFoldDB" id="A0A5B7JC17"/>
<comment type="caution">
    <text evidence="1">The sequence shown here is derived from an EMBL/GenBank/DDBJ whole genome shotgun (WGS) entry which is preliminary data.</text>
</comment>
<reference evidence="1 2" key="1">
    <citation type="submission" date="2019-05" db="EMBL/GenBank/DDBJ databases">
        <title>Another draft genome of Portunus trituberculatus and its Hox gene families provides insights of decapod evolution.</title>
        <authorList>
            <person name="Jeong J.-H."/>
            <person name="Song I."/>
            <person name="Kim S."/>
            <person name="Choi T."/>
            <person name="Kim D."/>
            <person name="Ryu S."/>
            <person name="Kim W."/>
        </authorList>
    </citation>
    <scope>NUCLEOTIDE SEQUENCE [LARGE SCALE GENOMIC DNA]</scope>
    <source>
        <tissue evidence="1">Muscle</tissue>
    </source>
</reference>
<dbReference type="EMBL" id="VSRR010091345">
    <property type="protein sequence ID" value="MPC92459.1"/>
    <property type="molecule type" value="Genomic_DNA"/>
</dbReference>
<name>A0A5B7JC17_PORTR</name>
<protein>
    <submittedName>
        <fullName evidence="1">Uncharacterized protein</fullName>
    </submittedName>
</protein>
<accession>A0A5B7JC17</accession>